<dbReference type="Proteomes" id="UP001189429">
    <property type="component" value="Unassembled WGS sequence"/>
</dbReference>
<evidence type="ECO:0000256" key="2">
    <source>
        <dbReference type="ARBA" id="ARBA00012105"/>
    </source>
</evidence>
<feature type="region of interest" description="Disordered" evidence="8">
    <location>
        <begin position="198"/>
        <end position="232"/>
    </location>
</feature>
<feature type="non-terminal residue" evidence="10">
    <location>
        <position position="1"/>
    </location>
</feature>
<dbReference type="SUPFAM" id="SSF82114">
    <property type="entry name" value="Riboflavin kinase-like"/>
    <property type="match status" value="1"/>
</dbReference>
<name>A0ABN9WCB6_9DINO</name>
<dbReference type="Pfam" id="PF01687">
    <property type="entry name" value="Flavokinase"/>
    <property type="match status" value="1"/>
</dbReference>
<feature type="compositionally biased region" description="Low complexity" evidence="8">
    <location>
        <begin position="15"/>
        <end position="29"/>
    </location>
</feature>
<evidence type="ECO:0000313" key="10">
    <source>
        <dbReference type="EMBL" id="CAK0883950.1"/>
    </source>
</evidence>
<comment type="pathway">
    <text evidence="1">Cofactor biosynthesis; FMN biosynthesis; FMN from riboflavin (ATP route): step 1/1.</text>
</comment>
<evidence type="ECO:0000256" key="7">
    <source>
        <dbReference type="ARBA" id="ARBA00022840"/>
    </source>
</evidence>
<evidence type="ECO:0000256" key="3">
    <source>
        <dbReference type="ARBA" id="ARBA00022630"/>
    </source>
</evidence>
<keyword evidence="5" id="KW-0808">Transferase</keyword>
<keyword evidence="4" id="KW-0288">FMN</keyword>
<evidence type="ECO:0000313" key="11">
    <source>
        <dbReference type="Proteomes" id="UP001189429"/>
    </source>
</evidence>
<accession>A0ABN9WCB6</accession>
<comment type="caution">
    <text evidence="10">The sequence shown here is derived from an EMBL/GenBank/DDBJ whole genome shotgun (WGS) entry which is preliminary data.</text>
</comment>
<evidence type="ECO:0000256" key="6">
    <source>
        <dbReference type="ARBA" id="ARBA00022741"/>
    </source>
</evidence>
<evidence type="ECO:0000259" key="9">
    <source>
        <dbReference type="SMART" id="SM00904"/>
    </source>
</evidence>
<dbReference type="EC" id="2.7.1.26" evidence="2"/>
<reference evidence="10" key="1">
    <citation type="submission" date="2023-10" db="EMBL/GenBank/DDBJ databases">
        <authorList>
            <person name="Chen Y."/>
            <person name="Shah S."/>
            <person name="Dougan E. K."/>
            <person name="Thang M."/>
            <person name="Chan C."/>
        </authorList>
    </citation>
    <scope>NUCLEOTIDE SEQUENCE [LARGE SCALE GENOMIC DNA]</scope>
</reference>
<evidence type="ECO:0000256" key="8">
    <source>
        <dbReference type="SAM" id="MobiDB-lite"/>
    </source>
</evidence>
<dbReference type="InterPro" id="IPR023468">
    <property type="entry name" value="Riboflavin_kinase"/>
</dbReference>
<dbReference type="InterPro" id="IPR023465">
    <property type="entry name" value="Riboflavin_kinase_dom_sf"/>
</dbReference>
<gene>
    <name evidence="10" type="ORF">PCOR1329_LOCUS66023</name>
</gene>
<keyword evidence="6" id="KW-0547">Nucleotide-binding</keyword>
<dbReference type="SMART" id="SM00904">
    <property type="entry name" value="Flavokinase"/>
    <property type="match status" value="1"/>
</dbReference>
<proteinExistence type="predicted"/>
<feature type="domain" description="Riboflavin kinase" evidence="9">
    <location>
        <begin position="44"/>
        <end position="175"/>
    </location>
</feature>
<evidence type="ECO:0000256" key="5">
    <source>
        <dbReference type="ARBA" id="ARBA00022679"/>
    </source>
</evidence>
<keyword evidence="3" id="KW-0285">Flavoprotein</keyword>
<organism evidence="10 11">
    <name type="scientific">Prorocentrum cordatum</name>
    <dbReference type="NCBI Taxonomy" id="2364126"/>
    <lineage>
        <taxon>Eukaryota</taxon>
        <taxon>Sar</taxon>
        <taxon>Alveolata</taxon>
        <taxon>Dinophyceae</taxon>
        <taxon>Prorocentrales</taxon>
        <taxon>Prorocentraceae</taxon>
        <taxon>Prorocentrum</taxon>
    </lineage>
</organism>
<sequence length="292" mass="32836">TCSPKDRGASLRAMAAEGSTASETAEGSSLVVERSQQDFDVPKKLRAKVVHGFGRGSKTLGFPTANMEVKWDKGETPEDLKPEEREILEFARTCKAGIYYAWAQVADGPDRGVYKTAMSVGWNPTFTDVKVKTIEPWILHDYGADFYDCELRLVVCGYVRDELKFEKFDELIQLRSGRTENSAAGRWRHPRPRLWRVTRSSQEQRRRKGRQAGPAPCSEVGPGATPGGKSARTSELLFTPMHLLQAAWHHEVPFKVGIRRHATRTQPKRCQRKLKAPVKRIRGSARTFVGRG</sequence>
<dbReference type="EMBL" id="CAUYUJ010018486">
    <property type="protein sequence ID" value="CAK0883950.1"/>
    <property type="molecule type" value="Genomic_DNA"/>
</dbReference>
<evidence type="ECO:0000256" key="1">
    <source>
        <dbReference type="ARBA" id="ARBA00005201"/>
    </source>
</evidence>
<keyword evidence="11" id="KW-1185">Reference proteome</keyword>
<evidence type="ECO:0000256" key="4">
    <source>
        <dbReference type="ARBA" id="ARBA00022643"/>
    </source>
</evidence>
<feature type="region of interest" description="Disordered" evidence="8">
    <location>
        <begin position="1"/>
        <end position="33"/>
    </location>
</feature>
<dbReference type="Gene3D" id="2.40.30.30">
    <property type="entry name" value="Riboflavin kinase-like"/>
    <property type="match status" value="1"/>
</dbReference>
<protein>
    <recommendedName>
        <fullName evidence="2">riboflavin kinase</fullName>
        <ecNumber evidence="2">2.7.1.26</ecNumber>
    </recommendedName>
</protein>
<dbReference type="PANTHER" id="PTHR22749">
    <property type="entry name" value="RIBOFLAVIN KINASE/FMN ADENYLYLTRANSFERASE"/>
    <property type="match status" value="1"/>
</dbReference>
<dbReference type="PANTHER" id="PTHR22749:SF6">
    <property type="entry name" value="RIBOFLAVIN KINASE"/>
    <property type="match status" value="1"/>
</dbReference>
<keyword evidence="7" id="KW-0067">ATP-binding</keyword>
<dbReference type="InterPro" id="IPR015865">
    <property type="entry name" value="Riboflavin_kinase_bac/euk"/>
</dbReference>